<comment type="caution">
    <text evidence="1">The sequence shown here is derived from an EMBL/GenBank/DDBJ whole genome shotgun (WGS) entry which is preliminary data.</text>
</comment>
<organism evidence="1 2">
    <name type="scientific">Corchorus capsularis</name>
    <name type="common">Jute</name>
    <dbReference type="NCBI Taxonomy" id="210143"/>
    <lineage>
        <taxon>Eukaryota</taxon>
        <taxon>Viridiplantae</taxon>
        <taxon>Streptophyta</taxon>
        <taxon>Embryophyta</taxon>
        <taxon>Tracheophyta</taxon>
        <taxon>Spermatophyta</taxon>
        <taxon>Magnoliopsida</taxon>
        <taxon>eudicotyledons</taxon>
        <taxon>Gunneridae</taxon>
        <taxon>Pentapetalae</taxon>
        <taxon>rosids</taxon>
        <taxon>malvids</taxon>
        <taxon>Malvales</taxon>
        <taxon>Malvaceae</taxon>
        <taxon>Grewioideae</taxon>
        <taxon>Apeibeae</taxon>
        <taxon>Corchorus</taxon>
    </lineage>
</organism>
<evidence type="ECO:0000313" key="2">
    <source>
        <dbReference type="Proteomes" id="UP000188268"/>
    </source>
</evidence>
<name>A0A1R3GKX4_COCAP</name>
<dbReference type="EMBL" id="AWWV01014153">
    <property type="protein sequence ID" value="OMO58748.1"/>
    <property type="molecule type" value="Genomic_DNA"/>
</dbReference>
<feature type="non-terminal residue" evidence="1">
    <location>
        <position position="1"/>
    </location>
</feature>
<dbReference type="AlphaFoldDB" id="A0A1R3GKX4"/>
<gene>
    <name evidence="1" type="ORF">CCACVL1_25375</name>
</gene>
<feature type="non-terminal residue" evidence="1">
    <location>
        <position position="46"/>
    </location>
</feature>
<dbReference type="Gramene" id="OMO58748">
    <property type="protein sequence ID" value="OMO58748"/>
    <property type="gene ID" value="CCACVL1_25375"/>
</dbReference>
<dbReference type="Proteomes" id="UP000188268">
    <property type="component" value="Unassembled WGS sequence"/>
</dbReference>
<keyword evidence="2" id="KW-1185">Reference proteome</keyword>
<protein>
    <submittedName>
        <fullName evidence="1">Uncharacterized protein</fullName>
    </submittedName>
</protein>
<accession>A0A1R3GKX4</accession>
<evidence type="ECO:0000313" key="1">
    <source>
        <dbReference type="EMBL" id="OMO58748.1"/>
    </source>
</evidence>
<reference evidence="1 2" key="1">
    <citation type="submission" date="2013-09" db="EMBL/GenBank/DDBJ databases">
        <title>Corchorus capsularis genome sequencing.</title>
        <authorList>
            <person name="Alam M."/>
            <person name="Haque M.S."/>
            <person name="Islam M.S."/>
            <person name="Emdad E.M."/>
            <person name="Islam M.M."/>
            <person name="Ahmed B."/>
            <person name="Halim A."/>
            <person name="Hossen Q.M.M."/>
            <person name="Hossain M.Z."/>
            <person name="Ahmed R."/>
            <person name="Khan M.M."/>
            <person name="Islam R."/>
            <person name="Rashid M.M."/>
            <person name="Khan S.A."/>
            <person name="Rahman M.S."/>
            <person name="Alam M."/>
        </authorList>
    </citation>
    <scope>NUCLEOTIDE SEQUENCE [LARGE SCALE GENOMIC DNA]</scope>
    <source>
        <strain evidence="2">cv. CVL-1</strain>
        <tissue evidence="1">Whole seedling</tissue>
    </source>
</reference>
<sequence>DCGVGAIHKDCGVGAIHKETHSSPPKENNGFAVLRVRWAREVRPRE</sequence>
<proteinExistence type="predicted"/>